<evidence type="ECO:0000256" key="4">
    <source>
        <dbReference type="ARBA" id="ARBA00022989"/>
    </source>
</evidence>
<keyword evidence="5" id="KW-0472">Membrane</keyword>
<feature type="non-terminal residue" evidence="9">
    <location>
        <position position="1"/>
    </location>
</feature>
<evidence type="ECO:0000259" key="8">
    <source>
        <dbReference type="SMART" id="SM01204"/>
    </source>
</evidence>
<reference evidence="9" key="1">
    <citation type="submission" date="2023-10" db="EMBL/GenBank/DDBJ databases">
        <authorList>
            <person name="Chen Y."/>
            <person name="Shah S."/>
            <person name="Dougan E. K."/>
            <person name="Thang M."/>
            <person name="Chan C."/>
        </authorList>
    </citation>
    <scope>NUCLEOTIDE SEQUENCE [LARGE SCALE GENOMIC DNA]</scope>
</reference>
<comment type="subcellular location">
    <subcellularLocation>
        <location evidence="1">Cell membrane</location>
        <topology evidence="1">Multi-pass membrane protein</topology>
    </subcellularLocation>
</comment>
<feature type="compositionally biased region" description="Basic and acidic residues" evidence="6">
    <location>
        <begin position="414"/>
        <end position="424"/>
    </location>
</feature>
<proteinExistence type="predicted"/>
<dbReference type="InterPro" id="IPR019494">
    <property type="entry name" value="FIST_C"/>
</dbReference>
<dbReference type="InterPro" id="IPR016741">
    <property type="entry name" value="UCP018953"/>
</dbReference>
<gene>
    <name evidence="9" type="ORF">PCOR1329_LOCUS82913</name>
</gene>
<evidence type="ECO:0000256" key="3">
    <source>
        <dbReference type="ARBA" id="ARBA00022692"/>
    </source>
</evidence>
<keyword evidence="3" id="KW-0812">Transmembrane</keyword>
<evidence type="ECO:0000256" key="6">
    <source>
        <dbReference type="SAM" id="MobiDB-lite"/>
    </source>
</evidence>
<feature type="domain" description="FIST" evidence="7">
    <location>
        <begin position="37"/>
        <end position="254"/>
    </location>
</feature>
<dbReference type="PANTHER" id="PTHR14939">
    <property type="entry name" value="F-BOX ONLY PROTEIN 22"/>
    <property type="match status" value="1"/>
</dbReference>
<evidence type="ECO:0000256" key="2">
    <source>
        <dbReference type="ARBA" id="ARBA00022475"/>
    </source>
</evidence>
<evidence type="ECO:0000256" key="5">
    <source>
        <dbReference type="ARBA" id="ARBA00023136"/>
    </source>
</evidence>
<dbReference type="InterPro" id="IPR013702">
    <property type="entry name" value="FIST_domain_N"/>
</dbReference>
<dbReference type="SMART" id="SM01204">
    <property type="entry name" value="FIST_C"/>
    <property type="match status" value="1"/>
</dbReference>
<keyword evidence="2" id="KW-1003">Cell membrane</keyword>
<dbReference type="Proteomes" id="UP001189429">
    <property type="component" value="Unassembled WGS sequence"/>
</dbReference>
<evidence type="ECO:0000313" key="10">
    <source>
        <dbReference type="Proteomes" id="UP001189429"/>
    </source>
</evidence>
<keyword evidence="4" id="KW-1133">Transmembrane helix</keyword>
<dbReference type="Pfam" id="PF08495">
    <property type="entry name" value="FIST"/>
    <property type="match status" value="1"/>
</dbReference>
<dbReference type="EMBL" id="CAUYUJ010021966">
    <property type="protein sequence ID" value="CAK0908154.1"/>
    <property type="molecule type" value="Genomic_DNA"/>
</dbReference>
<evidence type="ECO:0008006" key="11">
    <source>
        <dbReference type="Google" id="ProtNLM"/>
    </source>
</evidence>
<organism evidence="9 10">
    <name type="scientific">Prorocentrum cordatum</name>
    <dbReference type="NCBI Taxonomy" id="2364126"/>
    <lineage>
        <taxon>Eukaryota</taxon>
        <taxon>Sar</taxon>
        <taxon>Alveolata</taxon>
        <taxon>Dinophyceae</taxon>
        <taxon>Prorocentrales</taxon>
        <taxon>Prorocentraceae</taxon>
        <taxon>Prorocentrum</taxon>
    </lineage>
</organism>
<sequence length="459" mass="47072">VLSGFVSACSTAQSWEQAVDEVAEKAGTGFECGMAFISSLHVDSAQGPGLGAVLDALREKLGAQVLIGCAVTGALGQAAGPDAVEYGGGLAGEDWPPIEVERGFCLSVGLLRKAGATPFFLGTGTGGEGDVGLLGRMKAAGDVRSVLLLADPFAEVDELLRTLGDYFPGATKAGGLSTALQVQRAPGEMAGFMPSIAIATEGNSARMCNQGAVGLLLTEVAVHTVVCQGCCGVGPKVNVTGVQGPVCDGIGGRPAREALQLIFSNVDPQTREKMQKFLLLGLGNPGESGALVDDGDWRIRPISGVTESGGLVVGPGLQEGMPMRFHVRDVESANKDRQLMLKRYRLEKAVGGNIGDAMGAFLFTCNGRGESLYGQRHVDARAAAEVLGDEVGTRVAGFFCNGEIGAPGLAVASEKGRPEAEAPEKGTAMRPPALHGFTAVYALLVPAEAAPRNVPALGA</sequence>
<evidence type="ECO:0000259" key="7">
    <source>
        <dbReference type="SMART" id="SM00897"/>
    </source>
</evidence>
<dbReference type="SMART" id="SM00897">
    <property type="entry name" value="FIST"/>
    <property type="match status" value="1"/>
</dbReference>
<feature type="domain" description="FIST C-domain" evidence="8">
    <location>
        <begin position="255"/>
        <end position="407"/>
    </location>
</feature>
<keyword evidence="10" id="KW-1185">Reference proteome</keyword>
<evidence type="ECO:0000256" key="1">
    <source>
        <dbReference type="ARBA" id="ARBA00004651"/>
    </source>
</evidence>
<dbReference type="Pfam" id="PF10442">
    <property type="entry name" value="FIST_C"/>
    <property type="match status" value="1"/>
</dbReference>
<protein>
    <recommendedName>
        <fullName evidence="11">FIST domain-containing protein</fullName>
    </recommendedName>
</protein>
<name>A0ABN9Y6E6_9DINO</name>
<evidence type="ECO:0000313" key="9">
    <source>
        <dbReference type="EMBL" id="CAK0908154.1"/>
    </source>
</evidence>
<comment type="caution">
    <text evidence="9">The sequence shown here is derived from an EMBL/GenBank/DDBJ whole genome shotgun (WGS) entry which is preliminary data.</text>
</comment>
<accession>A0ABN9Y6E6</accession>
<dbReference type="PIRSF" id="PIRSF018953">
    <property type="entry name" value="UCP018953"/>
    <property type="match status" value="1"/>
</dbReference>
<feature type="region of interest" description="Disordered" evidence="6">
    <location>
        <begin position="411"/>
        <end position="430"/>
    </location>
</feature>
<dbReference type="PANTHER" id="PTHR14939:SF5">
    <property type="entry name" value="F-BOX ONLY PROTEIN 22"/>
    <property type="match status" value="1"/>
</dbReference>